<feature type="compositionally biased region" description="Basic residues" evidence="1">
    <location>
        <begin position="53"/>
        <end position="63"/>
    </location>
</feature>
<feature type="compositionally biased region" description="Basic and acidic residues" evidence="1">
    <location>
        <begin position="79"/>
        <end position="94"/>
    </location>
</feature>
<feature type="compositionally biased region" description="Polar residues" evidence="1">
    <location>
        <begin position="28"/>
        <end position="37"/>
    </location>
</feature>
<proteinExistence type="predicted"/>
<evidence type="ECO:0000256" key="1">
    <source>
        <dbReference type="SAM" id="MobiDB-lite"/>
    </source>
</evidence>
<dbReference type="EMBL" id="SZYD01000013">
    <property type="protein sequence ID" value="KAD4384986.1"/>
    <property type="molecule type" value="Genomic_DNA"/>
</dbReference>
<name>A0A5N6N5E5_9ASTR</name>
<feature type="compositionally biased region" description="Basic and acidic residues" evidence="1">
    <location>
        <begin position="1"/>
        <end position="22"/>
    </location>
</feature>
<feature type="compositionally biased region" description="Basic and acidic residues" evidence="1">
    <location>
        <begin position="39"/>
        <end position="52"/>
    </location>
</feature>
<dbReference type="Proteomes" id="UP000326396">
    <property type="component" value="Linkage Group LG3"/>
</dbReference>
<organism evidence="2 3">
    <name type="scientific">Mikania micrantha</name>
    <name type="common">bitter vine</name>
    <dbReference type="NCBI Taxonomy" id="192012"/>
    <lineage>
        <taxon>Eukaryota</taxon>
        <taxon>Viridiplantae</taxon>
        <taxon>Streptophyta</taxon>
        <taxon>Embryophyta</taxon>
        <taxon>Tracheophyta</taxon>
        <taxon>Spermatophyta</taxon>
        <taxon>Magnoliopsida</taxon>
        <taxon>eudicotyledons</taxon>
        <taxon>Gunneridae</taxon>
        <taxon>Pentapetalae</taxon>
        <taxon>asterids</taxon>
        <taxon>campanulids</taxon>
        <taxon>Asterales</taxon>
        <taxon>Asteraceae</taxon>
        <taxon>Asteroideae</taxon>
        <taxon>Heliantheae alliance</taxon>
        <taxon>Eupatorieae</taxon>
        <taxon>Mikania</taxon>
    </lineage>
</organism>
<gene>
    <name evidence="2" type="ORF">E3N88_25154</name>
</gene>
<evidence type="ECO:0000313" key="3">
    <source>
        <dbReference type="Proteomes" id="UP000326396"/>
    </source>
</evidence>
<keyword evidence="3" id="KW-1185">Reference proteome</keyword>
<evidence type="ECO:0000313" key="2">
    <source>
        <dbReference type="EMBL" id="KAD4384986.1"/>
    </source>
</evidence>
<protein>
    <submittedName>
        <fullName evidence="2">Uncharacterized protein</fullName>
    </submittedName>
</protein>
<comment type="caution">
    <text evidence="2">The sequence shown here is derived from an EMBL/GenBank/DDBJ whole genome shotgun (WGS) entry which is preliminary data.</text>
</comment>
<reference evidence="2 3" key="1">
    <citation type="submission" date="2019-05" db="EMBL/GenBank/DDBJ databases">
        <title>Mikania micrantha, genome provides insights into the molecular mechanism of rapid growth.</title>
        <authorList>
            <person name="Liu B."/>
        </authorList>
    </citation>
    <scope>NUCLEOTIDE SEQUENCE [LARGE SCALE GENOMIC DNA]</scope>
    <source>
        <strain evidence="2">NLD-2019</strain>
        <tissue evidence="2">Leaf</tissue>
    </source>
</reference>
<sequence>MAVGLNEREPGGKKKEKEEKNEMIGGYNNLSVGTAKNAQKLEKKEREKERTAKRQKIEHHRRTWLAINEGKASRTSVKVTDDLTKGPYPEDKEPGGPYAGTEEASIPLQAEFVFP</sequence>
<feature type="region of interest" description="Disordered" evidence="1">
    <location>
        <begin position="1"/>
        <end position="115"/>
    </location>
</feature>
<dbReference type="AlphaFoldDB" id="A0A5N6N5E5"/>
<accession>A0A5N6N5E5</accession>